<feature type="transmembrane region" description="Helical" evidence="1">
    <location>
        <begin position="31"/>
        <end position="49"/>
    </location>
</feature>
<dbReference type="KEGG" id="chh:A0O34_14590"/>
<evidence type="ECO:0000256" key="1">
    <source>
        <dbReference type="SAM" id="Phobius"/>
    </source>
</evidence>
<evidence type="ECO:0000313" key="2">
    <source>
        <dbReference type="EMBL" id="ANF51655.1"/>
    </source>
</evidence>
<reference evidence="2 3" key="1">
    <citation type="submission" date="2016-04" db="EMBL/GenBank/DDBJ databases">
        <title>Complete Genome Sequence of Chryseobacterium sp. IHBB 10212.</title>
        <authorList>
            <person name="Pal M."/>
            <person name="Swarnkar M.K."/>
            <person name="Kaushal K."/>
            <person name="Chhibber S."/>
            <person name="Singh A.K."/>
            <person name="Gulati A."/>
        </authorList>
    </citation>
    <scope>NUCLEOTIDE SEQUENCE [LARGE SCALE GENOMIC DNA]</scope>
    <source>
        <strain evidence="2 3">IHBB 10212</strain>
    </source>
</reference>
<gene>
    <name evidence="2" type="ORF">A0O34_14590</name>
</gene>
<protein>
    <submittedName>
        <fullName evidence="2">Uncharacterized protein</fullName>
    </submittedName>
</protein>
<name>A0A172XXV4_9FLAO</name>
<dbReference type="Proteomes" id="UP000077824">
    <property type="component" value="Chromosome"/>
</dbReference>
<accession>A0A172XXV4</accession>
<evidence type="ECO:0000313" key="3">
    <source>
        <dbReference type="Proteomes" id="UP000077824"/>
    </source>
</evidence>
<organism evidence="2 3">
    <name type="scientific">Chryseobacterium glaciei</name>
    <dbReference type="NCBI Taxonomy" id="1685010"/>
    <lineage>
        <taxon>Bacteria</taxon>
        <taxon>Pseudomonadati</taxon>
        <taxon>Bacteroidota</taxon>
        <taxon>Flavobacteriia</taxon>
        <taxon>Flavobacteriales</taxon>
        <taxon>Weeksellaceae</taxon>
        <taxon>Chryseobacterium group</taxon>
        <taxon>Chryseobacterium</taxon>
    </lineage>
</organism>
<keyword evidence="1" id="KW-1133">Transmembrane helix</keyword>
<keyword evidence="1" id="KW-0812">Transmembrane</keyword>
<keyword evidence="1" id="KW-0472">Membrane</keyword>
<sequence length="197" mass="23259">MRKLNNLNITRSIESRKLITEESWWDKFDTFTNYFMFLALIVSSILALGSVKSSANSDLEYFLYGSGLFFGLYGFYCKFTEKHLKEIKFTIHKEDAKQRILEYGKKYNYRISKISNNLIFLNEPTSGYTLGNYEKTIMIFFKNESILYTLIKEGARLNVPVLFSQHIVRIDLKKILTQAKIKNKTKKSYFSLFFFKD</sequence>
<dbReference type="EMBL" id="CP015199">
    <property type="protein sequence ID" value="ANF51655.1"/>
    <property type="molecule type" value="Genomic_DNA"/>
</dbReference>
<feature type="transmembrane region" description="Helical" evidence="1">
    <location>
        <begin position="61"/>
        <end position="79"/>
    </location>
</feature>
<proteinExistence type="predicted"/>
<dbReference type="AlphaFoldDB" id="A0A172XXV4"/>
<dbReference type="STRING" id="1685010.A0O34_14590"/>
<keyword evidence="3" id="KW-1185">Reference proteome</keyword>